<dbReference type="RefSeq" id="WP_089409541.1">
    <property type="nucleotide sequence ID" value="NZ_FZOU01000006.1"/>
</dbReference>
<reference evidence="1 2" key="1">
    <citation type="submission" date="2017-06" db="EMBL/GenBank/DDBJ databases">
        <authorList>
            <person name="Kim H.J."/>
            <person name="Triplett B.A."/>
        </authorList>
    </citation>
    <scope>NUCLEOTIDE SEQUENCE [LARGE SCALE GENOMIC DNA]</scope>
    <source>
        <strain evidence="1 2">DSM 18704</strain>
    </source>
</reference>
<evidence type="ECO:0000313" key="1">
    <source>
        <dbReference type="EMBL" id="SNT27157.1"/>
    </source>
</evidence>
<evidence type="ECO:0000313" key="2">
    <source>
        <dbReference type="Proteomes" id="UP000198356"/>
    </source>
</evidence>
<dbReference type="Proteomes" id="UP000198356">
    <property type="component" value="Unassembled WGS sequence"/>
</dbReference>
<dbReference type="AlphaFoldDB" id="A0A239L950"/>
<protein>
    <submittedName>
        <fullName evidence="1">Uncharacterized protein</fullName>
    </submittedName>
</protein>
<proteinExistence type="predicted"/>
<accession>A0A239L950</accession>
<gene>
    <name evidence="1" type="ORF">SAMN05421770_106227</name>
</gene>
<organism evidence="1 2">
    <name type="scientific">Granulicella rosea</name>
    <dbReference type="NCBI Taxonomy" id="474952"/>
    <lineage>
        <taxon>Bacteria</taxon>
        <taxon>Pseudomonadati</taxon>
        <taxon>Acidobacteriota</taxon>
        <taxon>Terriglobia</taxon>
        <taxon>Terriglobales</taxon>
        <taxon>Acidobacteriaceae</taxon>
        <taxon>Granulicella</taxon>
    </lineage>
</organism>
<dbReference type="EMBL" id="FZOU01000006">
    <property type="protein sequence ID" value="SNT27157.1"/>
    <property type="molecule type" value="Genomic_DNA"/>
</dbReference>
<sequence length="161" mass="17671">MNRIEKLAIVTFGVLSAVIVINHADSAMHASIPQDMPANAKFEQSGFNLNRNEATGNWIACRPELSENGDWCRVTDQKGTVVFQGNFLPVDSNRVVPSSELQIATVDPEKMWVKGPVEQGPVPVISLANGKVLVPAEDRTALNDRWLSDPEEYKRATGQAE</sequence>
<keyword evidence="2" id="KW-1185">Reference proteome</keyword>
<name>A0A239L950_9BACT</name>
<dbReference type="OrthoDB" id="9852417at2"/>